<dbReference type="STRING" id="56484.A0A1Y2FQD8"/>
<organism evidence="2 3">
    <name type="scientific">Protomyces lactucae-debilis</name>
    <dbReference type="NCBI Taxonomy" id="2754530"/>
    <lineage>
        <taxon>Eukaryota</taxon>
        <taxon>Fungi</taxon>
        <taxon>Dikarya</taxon>
        <taxon>Ascomycota</taxon>
        <taxon>Taphrinomycotina</taxon>
        <taxon>Taphrinomycetes</taxon>
        <taxon>Taphrinales</taxon>
        <taxon>Protomycetaceae</taxon>
        <taxon>Protomyces</taxon>
    </lineage>
</organism>
<evidence type="ECO:0000313" key="2">
    <source>
        <dbReference type="EMBL" id="ORY86149.1"/>
    </source>
</evidence>
<feature type="signal peptide" evidence="1">
    <location>
        <begin position="1"/>
        <end position="28"/>
    </location>
</feature>
<dbReference type="EMBL" id="MCFI01000003">
    <property type="protein sequence ID" value="ORY86149.1"/>
    <property type="molecule type" value="Genomic_DNA"/>
</dbReference>
<protein>
    <submittedName>
        <fullName evidence="2">Uncharacterized protein</fullName>
    </submittedName>
</protein>
<dbReference type="OMA" id="PNWARIN"/>
<dbReference type="AlphaFoldDB" id="A0A1Y2FQD8"/>
<dbReference type="GeneID" id="63782983"/>
<proteinExistence type="predicted"/>
<accession>A0A1Y2FQD8</accession>
<evidence type="ECO:0000256" key="1">
    <source>
        <dbReference type="SAM" id="SignalP"/>
    </source>
</evidence>
<dbReference type="RefSeq" id="XP_040727331.1">
    <property type="nucleotide sequence ID" value="XM_040866384.1"/>
</dbReference>
<keyword evidence="1" id="KW-0732">Signal</keyword>
<keyword evidence="3" id="KW-1185">Reference proteome</keyword>
<comment type="caution">
    <text evidence="2">The sequence shown here is derived from an EMBL/GenBank/DDBJ whole genome shotgun (WGS) entry which is preliminary data.</text>
</comment>
<sequence>MKTILANRFVGLFLALLVLVGVFQLGARSSGGISGYEYFSTGSTVSSQKGGWHVGQIFSGNLGTSKAGGNKDAILYVHYDGDPIGQRNIQFFVDHALHSRADFYFIIQGYNLTMEIPRANNIFVIKRENSCYDLGAFGVVLQADDGLVLKKYKRFLLTNSSVRGPFFPNWARINKDACWSNKFFNVLSDRVKLVGLTPACDQVVGPKHLQSFALALDRTGLDTILPALQCFSNRDDAINKGELAITKTILDAGYEAVPLYSQYKEFDRTNGEYWGNCSHPDVQLPAGYAGMDAHPFDLMFTKVSRIHFNEVMEPLTPLGMTALDRLTEWADQSQFSSYEQCG</sequence>
<reference evidence="2 3" key="1">
    <citation type="submission" date="2016-07" db="EMBL/GenBank/DDBJ databases">
        <title>Pervasive Adenine N6-methylation of Active Genes in Fungi.</title>
        <authorList>
            <consortium name="DOE Joint Genome Institute"/>
            <person name="Mondo S.J."/>
            <person name="Dannebaum R.O."/>
            <person name="Kuo R.C."/>
            <person name="Labutti K."/>
            <person name="Haridas S."/>
            <person name="Kuo A."/>
            <person name="Salamov A."/>
            <person name="Ahrendt S.R."/>
            <person name="Lipzen A."/>
            <person name="Sullivan W."/>
            <person name="Andreopoulos W.B."/>
            <person name="Clum A."/>
            <person name="Lindquist E."/>
            <person name="Daum C."/>
            <person name="Ramamoorthy G.K."/>
            <person name="Gryganskyi A."/>
            <person name="Culley D."/>
            <person name="Magnuson J.K."/>
            <person name="James T.Y."/>
            <person name="O'Malley M.A."/>
            <person name="Stajich J.E."/>
            <person name="Spatafora J.W."/>
            <person name="Visel A."/>
            <person name="Grigoriev I.V."/>
        </authorList>
    </citation>
    <scope>NUCLEOTIDE SEQUENCE [LARGE SCALE GENOMIC DNA]</scope>
    <source>
        <strain evidence="2 3">12-1054</strain>
    </source>
</reference>
<dbReference type="OrthoDB" id="526941at2759"/>
<evidence type="ECO:0000313" key="3">
    <source>
        <dbReference type="Proteomes" id="UP000193685"/>
    </source>
</evidence>
<gene>
    <name evidence="2" type="ORF">BCR37DRAFT_205840</name>
</gene>
<name>A0A1Y2FQD8_PROLT</name>
<dbReference type="Proteomes" id="UP000193685">
    <property type="component" value="Unassembled WGS sequence"/>
</dbReference>
<feature type="chain" id="PRO_5012824620" evidence="1">
    <location>
        <begin position="29"/>
        <end position="342"/>
    </location>
</feature>